<evidence type="ECO:0000313" key="3">
    <source>
        <dbReference type="Proteomes" id="UP000198440"/>
    </source>
</evidence>
<feature type="signal peptide" evidence="1">
    <location>
        <begin position="1"/>
        <end position="23"/>
    </location>
</feature>
<evidence type="ECO:0000313" key="2">
    <source>
        <dbReference type="EMBL" id="SNS91711.1"/>
    </source>
</evidence>
<dbReference type="EMBL" id="FZON01000042">
    <property type="protein sequence ID" value="SNS91711.1"/>
    <property type="molecule type" value="Genomic_DNA"/>
</dbReference>
<dbReference type="AlphaFoldDB" id="A0A239IDR8"/>
<evidence type="ECO:0000256" key="1">
    <source>
        <dbReference type="SAM" id="SignalP"/>
    </source>
</evidence>
<dbReference type="OrthoDB" id="7875666at2"/>
<feature type="chain" id="PRO_5012331062" evidence="1">
    <location>
        <begin position="24"/>
        <end position="83"/>
    </location>
</feature>
<gene>
    <name evidence="2" type="ORF">SAMN04488078_10423</name>
</gene>
<protein>
    <submittedName>
        <fullName evidence="2">Uncharacterized protein</fullName>
    </submittedName>
</protein>
<name>A0A239IDR8_9RHOB</name>
<proteinExistence type="predicted"/>
<keyword evidence="1" id="KW-0732">Signal</keyword>
<accession>A0A239IDR8</accession>
<organism evidence="2 3">
    <name type="scientific">Antarctobacter heliothermus</name>
    <dbReference type="NCBI Taxonomy" id="74033"/>
    <lineage>
        <taxon>Bacteria</taxon>
        <taxon>Pseudomonadati</taxon>
        <taxon>Pseudomonadota</taxon>
        <taxon>Alphaproteobacteria</taxon>
        <taxon>Rhodobacterales</taxon>
        <taxon>Roseobacteraceae</taxon>
        <taxon>Antarctobacter</taxon>
    </lineage>
</organism>
<sequence>MKLMTFAKLIALAAAVSASPALAWKTVHNPFGHDTKCDKVNCFTPGTAYEMGHYHYLKCKDPKKYLTYRGNVLQCVPYAHIAK</sequence>
<dbReference type="Proteomes" id="UP000198440">
    <property type="component" value="Unassembled WGS sequence"/>
</dbReference>
<reference evidence="2 3" key="1">
    <citation type="submission" date="2017-06" db="EMBL/GenBank/DDBJ databases">
        <authorList>
            <person name="Kim H.J."/>
            <person name="Triplett B.A."/>
        </authorList>
    </citation>
    <scope>NUCLEOTIDE SEQUENCE [LARGE SCALE GENOMIC DNA]</scope>
    <source>
        <strain evidence="2 3">DSM 11445</strain>
    </source>
</reference>
<dbReference type="RefSeq" id="WP_089279267.1">
    <property type="nucleotide sequence ID" value="NZ_FZON01000042.1"/>
</dbReference>